<dbReference type="AlphaFoldDB" id="A0A7I8VQY2"/>
<name>A0A7I8VQY2_9ANNE</name>
<dbReference type="EMBL" id="CAJFCJ010000009">
    <property type="protein sequence ID" value="CAD5118717.1"/>
    <property type="molecule type" value="Genomic_DNA"/>
</dbReference>
<proteinExistence type="predicted"/>
<dbReference type="InterPro" id="IPR051341">
    <property type="entry name" value="Zyg-11_UBL_adapter"/>
</dbReference>
<dbReference type="Proteomes" id="UP000549394">
    <property type="component" value="Unassembled WGS sequence"/>
</dbReference>
<dbReference type="PANTHER" id="PTHR12904:SF23">
    <property type="entry name" value="PROTEIN ZER-1 HOMOLOG"/>
    <property type="match status" value="1"/>
</dbReference>
<keyword evidence="2" id="KW-1185">Reference proteome</keyword>
<dbReference type="Gene3D" id="3.80.10.10">
    <property type="entry name" value="Ribonuclease Inhibitor"/>
    <property type="match status" value="1"/>
</dbReference>
<dbReference type="InterPro" id="IPR032675">
    <property type="entry name" value="LRR_dom_sf"/>
</dbReference>
<dbReference type="PANTHER" id="PTHR12904">
    <property type="match status" value="1"/>
</dbReference>
<evidence type="ECO:0000313" key="2">
    <source>
        <dbReference type="Proteomes" id="UP000549394"/>
    </source>
</evidence>
<gene>
    <name evidence="1" type="ORF">DGYR_LOCUS7047</name>
</gene>
<accession>A0A7I8VQY2</accession>
<dbReference type="GO" id="GO:0031462">
    <property type="term" value="C:Cul2-RING ubiquitin ligase complex"/>
    <property type="evidence" value="ECO:0007669"/>
    <property type="project" value="TreeGrafter"/>
</dbReference>
<dbReference type="SUPFAM" id="SSF52047">
    <property type="entry name" value="RNI-like"/>
    <property type="match status" value="1"/>
</dbReference>
<sequence>MINFKSMIDYFTLMETVKTLQVLTYEFLMKHIELYIEDERLYNEWMNKRLSPLLAGRLLFDLNDTLLFIPENILKLFNKDICFFKEIKLNCRNVYKNSSMEFLKGHALSKVSIEFARNILLKDWICFLDETLVTHLSIKGSRVSDIRYKEEARSIACVTCLKPFQNIVHLDISRTGFVDEQLRYISRELPGVEHLNMSETLITDLRHLEAFPKLNSLDCSFPLDIKVYGTYLALLRLKSLEYLDMSREDGITYDKQFLGYNYCRRVDEDDIDDIKTGTIPKCFLTKYKWKIDDFVNYANWPNLSYINMSGSWSHTLFPYIRKFIERHTKLKYLGLFGFETNMERNLDSIDPDIRQFIGITSDKKRCVQHRAKFIKANRGNESHFVYFLNWILGHSIDAEDEELKAKVKGIEYEIAEVVLDQLNELKHSVYSYGDSSRNIISLLDTFVVVRIINLPASQTILKILKTCAQVFLQNDEDSFWTHDLSDLFFIFNKYFTHLNEVADRSLILKRLFDHPNPNRWTSYSYVLCDFLNKIIAKKLLSTKEIICLTESFYKFEHRLKYLLKFDKDDEIKESYGTVRKLMNHYIRQCEAEYNLDLKPCDNRK</sequence>
<dbReference type="OrthoDB" id="5783533at2759"/>
<comment type="caution">
    <text evidence="1">The sequence shown here is derived from an EMBL/GenBank/DDBJ whole genome shotgun (WGS) entry which is preliminary data.</text>
</comment>
<evidence type="ECO:0000313" key="1">
    <source>
        <dbReference type="EMBL" id="CAD5118717.1"/>
    </source>
</evidence>
<organism evidence="1 2">
    <name type="scientific">Dimorphilus gyrociliatus</name>
    <dbReference type="NCBI Taxonomy" id="2664684"/>
    <lineage>
        <taxon>Eukaryota</taxon>
        <taxon>Metazoa</taxon>
        <taxon>Spiralia</taxon>
        <taxon>Lophotrochozoa</taxon>
        <taxon>Annelida</taxon>
        <taxon>Polychaeta</taxon>
        <taxon>Polychaeta incertae sedis</taxon>
        <taxon>Dinophilidae</taxon>
        <taxon>Dimorphilus</taxon>
    </lineage>
</organism>
<reference evidence="1 2" key="1">
    <citation type="submission" date="2020-08" db="EMBL/GenBank/DDBJ databases">
        <authorList>
            <person name="Hejnol A."/>
        </authorList>
    </citation>
    <scope>NUCLEOTIDE SEQUENCE [LARGE SCALE GENOMIC DNA]</scope>
</reference>
<protein>
    <submittedName>
        <fullName evidence="1">DgyrCDS7398</fullName>
    </submittedName>
</protein>